<feature type="transmembrane region" description="Helical" evidence="1">
    <location>
        <begin position="6"/>
        <end position="27"/>
    </location>
</feature>
<evidence type="ECO:0000256" key="1">
    <source>
        <dbReference type="SAM" id="Phobius"/>
    </source>
</evidence>
<evidence type="ECO:0000313" key="3">
    <source>
        <dbReference type="Proteomes" id="UP000288704"/>
    </source>
</evidence>
<evidence type="ECO:0000313" key="2">
    <source>
        <dbReference type="EMBL" id="RVZ65010.1"/>
    </source>
</evidence>
<reference evidence="2 3" key="1">
    <citation type="submission" date="2018-10" db="EMBL/GenBank/DDBJ databases">
        <title>Genetic determinants and prediction of antibiotic resistance phenotypes in Helicobacter pylori.</title>
        <authorList>
            <person name="Wagner K."/>
        </authorList>
    </citation>
    <scope>NUCLEOTIDE SEQUENCE [LARGE SCALE GENOMIC DNA]</scope>
    <source>
        <strain evidence="2 3">ZH117</strain>
    </source>
</reference>
<comment type="caution">
    <text evidence="2">The sequence shown here is derived from an EMBL/GenBank/DDBJ whole genome shotgun (WGS) entry which is preliminary data.</text>
</comment>
<proteinExistence type="predicted"/>
<keyword evidence="1" id="KW-1133">Transmembrane helix</keyword>
<dbReference type="EMBL" id="RJIC01000002">
    <property type="protein sequence ID" value="RVZ65010.1"/>
    <property type="molecule type" value="Genomic_DNA"/>
</dbReference>
<keyword evidence="1" id="KW-0472">Membrane</keyword>
<sequence length="59" mass="6947">MKIFNTLFYAKINVFLACLEWIFLGHFNKKKKKRKPPRSSHAIDALVALWLTFKKGLKP</sequence>
<gene>
    <name evidence="2" type="ORF">EC574_01665</name>
</gene>
<accession>A0A438ZMB5</accession>
<dbReference type="Proteomes" id="UP000288704">
    <property type="component" value="Unassembled WGS sequence"/>
</dbReference>
<protein>
    <submittedName>
        <fullName evidence="2">Uncharacterized protein</fullName>
    </submittedName>
</protein>
<keyword evidence="1" id="KW-0812">Transmembrane</keyword>
<organism evidence="2 3">
    <name type="scientific">Helicobacter pylori</name>
    <name type="common">Campylobacter pylori</name>
    <dbReference type="NCBI Taxonomy" id="210"/>
    <lineage>
        <taxon>Bacteria</taxon>
        <taxon>Pseudomonadati</taxon>
        <taxon>Campylobacterota</taxon>
        <taxon>Epsilonproteobacteria</taxon>
        <taxon>Campylobacterales</taxon>
        <taxon>Helicobacteraceae</taxon>
        <taxon>Helicobacter</taxon>
    </lineage>
</organism>
<dbReference type="AlphaFoldDB" id="A0A438ZMB5"/>
<name>A0A438ZMB5_HELPX</name>